<accession>A0A1G2V425</accession>
<protein>
    <recommendedName>
        <fullName evidence="5">PilN domain-containing protein</fullName>
    </recommendedName>
</protein>
<name>A0A1G2V425_9BACT</name>
<dbReference type="AlphaFoldDB" id="A0A1G2V425"/>
<dbReference type="Proteomes" id="UP000177697">
    <property type="component" value="Unassembled WGS sequence"/>
</dbReference>
<dbReference type="EMBL" id="MHWW01000002">
    <property type="protein sequence ID" value="OHB16365.1"/>
    <property type="molecule type" value="Genomic_DNA"/>
</dbReference>
<organism evidence="3 4">
    <name type="scientific">Candidatus Zambryskibacteria bacterium RIFOXYC1_FULL_39_10</name>
    <dbReference type="NCBI Taxonomy" id="1802779"/>
    <lineage>
        <taxon>Bacteria</taxon>
        <taxon>Candidatus Zambryskiibacteriota</taxon>
    </lineage>
</organism>
<proteinExistence type="predicted"/>
<evidence type="ECO:0000256" key="1">
    <source>
        <dbReference type="SAM" id="Coils"/>
    </source>
</evidence>
<reference evidence="3 4" key="1">
    <citation type="journal article" date="2016" name="Nat. Commun.">
        <title>Thousands of microbial genomes shed light on interconnected biogeochemical processes in an aquifer system.</title>
        <authorList>
            <person name="Anantharaman K."/>
            <person name="Brown C.T."/>
            <person name="Hug L.A."/>
            <person name="Sharon I."/>
            <person name="Castelle C.J."/>
            <person name="Probst A.J."/>
            <person name="Thomas B.C."/>
            <person name="Singh A."/>
            <person name="Wilkins M.J."/>
            <person name="Karaoz U."/>
            <person name="Brodie E.L."/>
            <person name="Williams K.H."/>
            <person name="Hubbard S.S."/>
            <person name="Banfield J.F."/>
        </authorList>
    </citation>
    <scope>NUCLEOTIDE SEQUENCE [LARGE SCALE GENOMIC DNA]</scope>
</reference>
<evidence type="ECO:0000313" key="4">
    <source>
        <dbReference type="Proteomes" id="UP000177697"/>
    </source>
</evidence>
<keyword evidence="2" id="KW-0812">Transmembrane</keyword>
<keyword evidence="2" id="KW-0472">Membrane</keyword>
<keyword evidence="1" id="KW-0175">Coiled coil</keyword>
<sequence length="189" mass="20735">MAPNFQSSFIPKESVTEEVFKKKKAGILGVLVVSLFIFSIILSAGLYLYKGIIKSDIENLQLQLAEEEKNLDKETISKMSQFSKKLGVVRSIVIKHKVASNFLETLASSTVSSVQFINLSYDESKDGELLVRLNGKASDYASVALQEDVFSKVKYFKSTTFSNLGLGNGGSVSFDLDIAVDPKISVYSP</sequence>
<comment type="caution">
    <text evidence="3">The sequence shown here is derived from an EMBL/GenBank/DDBJ whole genome shotgun (WGS) entry which is preliminary data.</text>
</comment>
<keyword evidence="2" id="KW-1133">Transmembrane helix</keyword>
<evidence type="ECO:0000313" key="3">
    <source>
        <dbReference type="EMBL" id="OHB16365.1"/>
    </source>
</evidence>
<evidence type="ECO:0000256" key="2">
    <source>
        <dbReference type="SAM" id="Phobius"/>
    </source>
</evidence>
<gene>
    <name evidence="3" type="ORF">A2431_01555</name>
</gene>
<feature type="coiled-coil region" evidence="1">
    <location>
        <begin position="50"/>
        <end position="77"/>
    </location>
</feature>
<feature type="transmembrane region" description="Helical" evidence="2">
    <location>
        <begin position="25"/>
        <end position="49"/>
    </location>
</feature>
<evidence type="ECO:0008006" key="5">
    <source>
        <dbReference type="Google" id="ProtNLM"/>
    </source>
</evidence>